<feature type="region of interest" description="Disordered" evidence="7">
    <location>
        <begin position="1"/>
        <end position="32"/>
    </location>
</feature>
<comment type="similarity">
    <text evidence="1">Belongs to the peptidase C69 family. Secernin subfamily.</text>
</comment>
<evidence type="ECO:0000256" key="5">
    <source>
        <dbReference type="PROSITE-ProRule" id="PRU00812"/>
    </source>
</evidence>
<evidence type="ECO:0000256" key="4">
    <source>
        <dbReference type="PROSITE-ProRule" id="PRU00221"/>
    </source>
</evidence>
<dbReference type="InterPro" id="IPR001680">
    <property type="entry name" value="WD40_rpt"/>
</dbReference>
<evidence type="ECO:0000256" key="6">
    <source>
        <dbReference type="SAM" id="Coils"/>
    </source>
</evidence>
<dbReference type="GO" id="GO:0016805">
    <property type="term" value="F:dipeptidase activity"/>
    <property type="evidence" value="ECO:0007669"/>
    <property type="project" value="InterPro"/>
</dbReference>
<organism evidence="10 11">
    <name type="scientific">Aphanomyces astaci</name>
    <name type="common">Crayfish plague agent</name>
    <dbReference type="NCBI Taxonomy" id="112090"/>
    <lineage>
        <taxon>Eukaryota</taxon>
        <taxon>Sar</taxon>
        <taxon>Stramenopiles</taxon>
        <taxon>Oomycota</taxon>
        <taxon>Saprolegniomycetes</taxon>
        <taxon>Saprolegniales</taxon>
        <taxon>Verrucalvaceae</taxon>
        <taxon>Aphanomyces</taxon>
    </lineage>
</organism>
<dbReference type="InterPro" id="IPR039328">
    <property type="entry name" value="WDR89"/>
</dbReference>
<dbReference type="PROSITE" id="PS51479">
    <property type="entry name" value="ZF_RTR1"/>
    <property type="match status" value="1"/>
</dbReference>
<dbReference type="InterPro" id="IPR005322">
    <property type="entry name" value="Peptidase_C69"/>
</dbReference>
<keyword evidence="3" id="KW-0677">Repeat</keyword>
<dbReference type="Pfam" id="PF00400">
    <property type="entry name" value="WD40"/>
    <property type="match status" value="2"/>
</dbReference>
<protein>
    <recommendedName>
        <fullName evidence="9">RTR1-type domain-containing protein</fullName>
    </recommendedName>
</protein>
<comment type="caution">
    <text evidence="10">The sequence shown here is derived from an EMBL/GenBank/DDBJ whole genome shotgun (WGS) entry which is preliminary data.</text>
</comment>
<dbReference type="VEuPathDB" id="FungiDB:H257_08845"/>
<evidence type="ECO:0000256" key="1">
    <source>
        <dbReference type="ARBA" id="ARBA00005705"/>
    </source>
</evidence>
<dbReference type="SUPFAM" id="SSF50978">
    <property type="entry name" value="WD40 repeat-like"/>
    <property type="match status" value="1"/>
</dbReference>
<dbReference type="PANTHER" id="PTHR22889:SF0">
    <property type="entry name" value="WD REPEAT-CONTAINING PROTEIN 89"/>
    <property type="match status" value="1"/>
</dbReference>
<reference evidence="10 11" key="1">
    <citation type="submission" date="2018-08" db="EMBL/GenBank/DDBJ databases">
        <title>Aphanomyces genome sequencing and annotation.</title>
        <authorList>
            <person name="Minardi D."/>
            <person name="Oidtmann B."/>
            <person name="Van Der Giezen M."/>
            <person name="Studholme D.J."/>
        </authorList>
    </citation>
    <scope>NUCLEOTIDE SEQUENCE [LARGE SCALE GENOMIC DNA]</scope>
    <source>
        <strain evidence="10 11">Da</strain>
    </source>
</reference>
<feature type="coiled-coil region" evidence="6">
    <location>
        <begin position="52"/>
        <end position="92"/>
    </location>
</feature>
<dbReference type="GO" id="GO:0006508">
    <property type="term" value="P:proteolysis"/>
    <property type="evidence" value="ECO:0007669"/>
    <property type="project" value="InterPro"/>
</dbReference>
<dbReference type="InterPro" id="IPR038534">
    <property type="entry name" value="Rtr1/RPAP2_sf"/>
</dbReference>
<keyword evidence="2 4" id="KW-0853">WD repeat</keyword>
<dbReference type="Gene3D" id="2.130.10.10">
    <property type="entry name" value="YVTN repeat-like/Quinoprotein amine dehydrogenase"/>
    <property type="match status" value="2"/>
</dbReference>
<evidence type="ECO:0000313" key="11">
    <source>
        <dbReference type="Proteomes" id="UP000285430"/>
    </source>
</evidence>
<feature type="region of interest" description="Disordered" evidence="7">
    <location>
        <begin position="1085"/>
        <end position="1107"/>
    </location>
</feature>
<dbReference type="VEuPathDB" id="FungiDB:H257_08846"/>
<keyword evidence="8" id="KW-1133">Transmembrane helix</keyword>
<dbReference type="EMBL" id="QUTH01008005">
    <property type="protein sequence ID" value="RHZ03391.1"/>
    <property type="molecule type" value="Genomic_DNA"/>
</dbReference>
<dbReference type="VEuPathDB" id="FungiDB:H257_08844"/>
<gene>
    <name evidence="10" type="ORF">DYB37_004752</name>
</gene>
<dbReference type="GO" id="GO:0070004">
    <property type="term" value="F:cysteine-type exopeptidase activity"/>
    <property type="evidence" value="ECO:0007669"/>
    <property type="project" value="InterPro"/>
</dbReference>
<evidence type="ECO:0000259" key="9">
    <source>
        <dbReference type="PROSITE" id="PS51479"/>
    </source>
</evidence>
<dbReference type="PROSITE" id="PS00678">
    <property type="entry name" value="WD_REPEATS_1"/>
    <property type="match status" value="1"/>
</dbReference>
<name>A0A3R7BV31_APHAT</name>
<dbReference type="PROSITE" id="PS50294">
    <property type="entry name" value="WD_REPEATS_REGION"/>
    <property type="match status" value="1"/>
</dbReference>
<evidence type="ECO:0000256" key="8">
    <source>
        <dbReference type="SAM" id="Phobius"/>
    </source>
</evidence>
<dbReference type="SMART" id="SM00320">
    <property type="entry name" value="WD40"/>
    <property type="match status" value="5"/>
</dbReference>
<keyword evidence="8" id="KW-0812">Transmembrane</keyword>
<evidence type="ECO:0000256" key="2">
    <source>
        <dbReference type="ARBA" id="ARBA00022574"/>
    </source>
</evidence>
<dbReference type="PROSITE" id="PS50082">
    <property type="entry name" value="WD_REPEATS_2"/>
    <property type="match status" value="1"/>
</dbReference>
<dbReference type="PANTHER" id="PTHR22889">
    <property type="entry name" value="WD REPEAT-CONTAINING PROTEIN 89"/>
    <property type="match status" value="1"/>
</dbReference>
<dbReference type="InterPro" id="IPR019775">
    <property type="entry name" value="WD40_repeat_CS"/>
</dbReference>
<dbReference type="InterPro" id="IPR036322">
    <property type="entry name" value="WD40_repeat_dom_sf"/>
</dbReference>
<evidence type="ECO:0000256" key="7">
    <source>
        <dbReference type="SAM" id="MobiDB-lite"/>
    </source>
</evidence>
<feature type="transmembrane region" description="Helical" evidence="8">
    <location>
        <begin position="929"/>
        <end position="953"/>
    </location>
</feature>
<keyword evidence="6" id="KW-0175">Coiled coil</keyword>
<accession>A0A3R7BV31</accession>
<dbReference type="Pfam" id="PF04181">
    <property type="entry name" value="RPAP2_Rtr1"/>
    <property type="match status" value="1"/>
</dbReference>
<sequence>MVTVAESKKEEPPRGVPVSGRSWKKTQRSKNSMMTYKATKTLSTTWDEKMAAKSKKKEMKDLEHEIANRKKQEKVDKRVAREEKEKRRVANEFKASTLQVIKKTHKLKSMSKKQLRNIKKTRMNKNGEIELVSAKTTASKDHVLLALSDRTIQARSRATLSCERQFTAHTDTINELVISETQPWNVISGSNDGTIKVWDLRQSQPAAVQTIRVGEEVWSCSVGCGDTLVVAGAADSAVFFDLRTLRKLGQYGESHMDNVTRVQFHPVRRSEVITASDDGIVCLFDCTIADEDEATISTINVESSVSRFCMFGPDLHNIAVLTGSETLDVWNLTTAERLAHFPTIRDQCSASSAVLPSGRHTDYLVDCKYNAASDQLHLATGNHQGQLNVFQLNPQAGIVHQATLSGGHKAAIRCLDWQADMLLTGGEDARVSAVLVAVVQAAHTSTSILVGGKASATGAPLTAHSLDCPDCDFRLVKVPAMQYTESTSSDLTRNVFLTSSQYPRHVGNDRGPAYSVDNLKQPGEFFKWTDSPAIAQIPQIRETYAYLDGVVGIVNELQLSFGHSSCGAKLAARPVSQGGNAAFDIAELTRVALERTATARDAIALMGKLAETYGFYGSSWGGDDIYSGEALTVEAEVTLAAMDLIRFQRDHYENTEFDLTVGVAAGPYGTVDSETALNGRFETPIGGSTYSYVVTLDPTSAFNALLWFAPHAPSASTYIPVFVKATVVPAVIGTGSLREFDITSAYWLNSLLSNYVGRWFEHVYPVVAEARALAEYTADTAQTSVQVAVQEVKDKVGDAAAIDVLTKTTESFANDAQAATMNLLSDVITRFHDGFLVSGFENEVLEVEPMSYPEWYLDSVGYYPEAADATTEVSTDDTEEPTTTIPAAIAKVAGPIVTAGSTAAKATSTNMTTGTRSDCPDISSTKNNAWGAVVIIGFAAMLVATTALGYVFGKRQALTRTRGDAFVIMSTLLTASVPRAYLELCSQILQERHMRDVFEERSVQLRCGWPLCRESIANRYVMLLSQASFNAFSYRVSLAKQQVYNAREEQQFCGDACLQDARKYVASLPIKPPQMLPSLTQVFGTSKPHPKDYDESRPAASSLGVPLPKHPILGPSSASRRATSAGPKVVWAKQAGMGVIERDVQIVEHVAPPRPSTDFSTANAVLIEGYVFPAHKGNRATQCRKCRHRTCQCKAKAGDANRSEFSDAEIAAMMKESLKIQEMTEFGALD</sequence>
<dbReference type="InterPro" id="IPR015943">
    <property type="entry name" value="WD40/YVTN_repeat-like_dom_sf"/>
</dbReference>
<dbReference type="Gene3D" id="1.25.40.820">
    <property type="match status" value="1"/>
</dbReference>
<dbReference type="Proteomes" id="UP000285430">
    <property type="component" value="Unassembled WGS sequence"/>
</dbReference>
<evidence type="ECO:0000313" key="10">
    <source>
        <dbReference type="EMBL" id="RHZ03391.1"/>
    </source>
</evidence>
<feature type="repeat" description="WD" evidence="4">
    <location>
        <begin position="166"/>
        <end position="208"/>
    </location>
</feature>
<feature type="compositionally biased region" description="Basic and acidic residues" evidence="7">
    <location>
        <begin position="1"/>
        <end position="13"/>
    </location>
</feature>
<proteinExistence type="inferred from homology"/>
<dbReference type="Pfam" id="PF03577">
    <property type="entry name" value="Peptidase_C69"/>
    <property type="match status" value="1"/>
</dbReference>
<feature type="domain" description="RTR1-type" evidence="9">
    <location>
        <begin position="984"/>
        <end position="1077"/>
    </location>
</feature>
<dbReference type="AlphaFoldDB" id="A0A3R7BV31"/>
<comment type="similarity">
    <text evidence="5">Belongs to the RPAP2 family.</text>
</comment>
<dbReference type="InterPro" id="IPR007308">
    <property type="entry name" value="Rtr1/RPAP2_dom"/>
</dbReference>
<evidence type="ECO:0000256" key="3">
    <source>
        <dbReference type="ARBA" id="ARBA00022737"/>
    </source>
</evidence>
<keyword evidence="8" id="KW-0472">Membrane</keyword>